<dbReference type="RefSeq" id="WP_158633019.1">
    <property type="nucleotide sequence ID" value="NZ_RSCL01000052.1"/>
</dbReference>
<reference evidence="1" key="1">
    <citation type="submission" date="2018-12" db="EMBL/GenBank/DDBJ databases">
        <authorList>
            <person name="Will S."/>
            <person name="Neumann-Schaal M."/>
            <person name="Henke P."/>
        </authorList>
    </citation>
    <scope>NUCLEOTIDE SEQUENCE</scope>
    <source>
        <strain evidence="1">PCC 7102</strain>
    </source>
</reference>
<dbReference type="InterPro" id="IPR025560">
    <property type="entry name" value="Imm22"/>
</dbReference>
<comment type="caution">
    <text evidence="1">The sequence shown here is derived from an EMBL/GenBank/DDBJ whole genome shotgun (WGS) entry which is preliminary data.</text>
</comment>
<name>A0A433UJG8_9CYAN</name>
<dbReference type="Pfam" id="PF14112">
    <property type="entry name" value="DUF4284"/>
    <property type="match status" value="1"/>
</dbReference>
<evidence type="ECO:0000313" key="1">
    <source>
        <dbReference type="EMBL" id="RUS93988.1"/>
    </source>
</evidence>
<evidence type="ECO:0000313" key="2">
    <source>
        <dbReference type="Proteomes" id="UP000271624"/>
    </source>
</evidence>
<dbReference type="Proteomes" id="UP000271624">
    <property type="component" value="Unassembled WGS sequence"/>
</dbReference>
<dbReference type="AlphaFoldDB" id="A0A433UJG8"/>
<keyword evidence="2" id="KW-1185">Reference proteome</keyword>
<organism evidence="1 2">
    <name type="scientific">Dulcicalothrix desertica PCC 7102</name>
    <dbReference type="NCBI Taxonomy" id="232991"/>
    <lineage>
        <taxon>Bacteria</taxon>
        <taxon>Bacillati</taxon>
        <taxon>Cyanobacteriota</taxon>
        <taxon>Cyanophyceae</taxon>
        <taxon>Nostocales</taxon>
        <taxon>Calotrichaceae</taxon>
        <taxon>Dulcicalothrix</taxon>
    </lineage>
</organism>
<reference evidence="1" key="2">
    <citation type="journal article" date="2019" name="Genome Biol. Evol.">
        <title>Day and night: Metabolic profiles and evolutionary relationships of six axenic non-marine cyanobacteria.</title>
        <authorList>
            <person name="Will S.E."/>
            <person name="Henke P."/>
            <person name="Boedeker C."/>
            <person name="Huang S."/>
            <person name="Brinkmann H."/>
            <person name="Rohde M."/>
            <person name="Jarek M."/>
            <person name="Friedl T."/>
            <person name="Seufert S."/>
            <person name="Schumacher M."/>
            <person name="Overmann J."/>
            <person name="Neumann-Schaal M."/>
            <person name="Petersen J."/>
        </authorList>
    </citation>
    <scope>NUCLEOTIDE SEQUENCE [LARGE SCALE GENOMIC DNA]</scope>
    <source>
        <strain evidence="1">PCC 7102</strain>
    </source>
</reference>
<sequence length="140" mass="15718">MGNFVSQQEYEEYLEDNSENYTPVNTLLSVQLSKFAADIDYRWFDDDQLHAYYSPCGHILIADLIKNVSGNDITGGTFFSSEVVDASVGLGIESANAIILLFDEDFGGVTQKTPELPVQYIGTFTCTIKVTFFWEQEDDD</sequence>
<dbReference type="EMBL" id="RSCL01000052">
    <property type="protein sequence ID" value="RUS93988.1"/>
    <property type="molecule type" value="Genomic_DNA"/>
</dbReference>
<accession>A0A433UJG8</accession>
<proteinExistence type="predicted"/>
<protein>
    <submittedName>
        <fullName evidence="1">Uncharacterized protein</fullName>
    </submittedName>
</protein>
<gene>
    <name evidence="1" type="ORF">DSM106972_094590</name>
</gene>